<dbReference type="Pfam" id="PF00583">
    <property type="entry name" value="Acetyltransf_1"/>
    <property type="match status" value="1"/>
</dbReference>
<feature type="domain" description="N-acetyltransferase" evidence="1">
    <location>
        <begin position="148"/>
        <end position="288"/>
    </location>
</feature>
<dbReference type="Gene3D" id="3.40.630.30">
    <property type="match status" value="1"/>
</dbReference>
<dbReference type="InterPro" id="IPR000182">
    <property type="entry name" value="GNAT_dom"/>
</dbReference>
<evidence type="ECO:0000313" key="3">
    <source>
        <dbReference type="Proteomes" id="UP000298513"/>
    </source>
</evidence>
<evidence type="ECO:0000259" key="1">
    <source>
        <dbReference type="PROSITE" id="PS51186"/>
    </source>
</evidence>
<protein>
    <submittedName>
        <fullName evidence="2">GNAT family N-acetyltransferase</fullName>
    </submittedName>
</protein>
<gene>
    <name evidence="2" type="ORF">E5082_16865</name>
</gene>
<dbReference type="SUPFAM" id="SSF55729">
    <property type="entry name" value="Acyl-CoA N-acyltransferases (Nat)"/>
    <property type="match status" value="1"/>
</dbReference>
<dbReference type="AlphaFoldDB" id="A0A4Z1DJN1"/>
<dbReference type="Proteomes" id="UP000298513">
    <property type="component" value="Unassembled WGS sequence"/>
</dbReference>
<name>A0A4Z1DJN1_STRGP</name>
<evidence type="ECO:0000313" key="2">
    <source>
        <dbReference type="EMBL" id="TGN83239.1"/>
    </source>
</evidence>
<dbReference type="InterPro" id="IPR016181">
    <property type="entry name" value="Acyl_CoA_acyltransferase"/>
</dbReference>
<accession>A0A4Z1DJN1</accession>
<dbReference type="RefSeq" id="WP_135792054.1">
    <property type="nucleotide sequence ID" value="NZ_BNBQ01000007.1"/>
</dbReference>
<dbReference type="PROSITE" id="PS51186">
    <property type="entry name" value="GNAT"/>
    <property type="match status" value="1"/>
</dbReference>
<sequence length="288" mass="31218">MRSSGWYLTEDVEDFLARAGGFLRARPAEHVMQLTWADRVRTRGRGAFERAPVFGVLEEEGQVSGTFYHLPPRALGLSPLTPAQADSLAARLADLGHSPTSVGADHDTATAFAEAWQRHTGATPKLRDVRVRLYRLGTLTPPDPHPEGRARVLGEGDLDQAVFWCGEFAKAVGEDVTVSAETWPSTRYADKRYTLWETPDGTPVSIAGMNPLIGGQIQVDIVYTPAHLRGHGYAAAVSAEVSRAALAAGAQEVVLFADQSNPTSNALYRRLGYRPLSDWSGYDFVAAG</sequence>
<comment type="caution">
    <text evidence="2">The sequence shown here is derived from an EMBL/GenBank/DDBJ whole genome shotgun (WGS) entry which is preliminary data.</text>
</comment>
<dbReference type="GO" id="GO:0016747">
    <property type="term" value="F:acyltransferase activity, transferring groups other than amino-acyl groups"/>
    <property type="evidence" value="ECO:0007669"/>
    <property type="project" value="InterPro"/>
</dbReference>
<reference evidence="2 3" key="1">
    <citation type="submission" date="2019-04" db="EMBL/GenBank/DDBJ databases">
        <title>Streptomyces sp. nov. Bv016 isolated from bark of Buahinia variegata.</title>
        <authorList>
            <person name="Kanchanasin P."/>
            <person name="Tanasupawat S."/>
            <person name="Yuki M."/>
            <person name="Kudo T."/>
        </authorList>
    </citation>
    <scope>NUCLEOTIDE SEQUENCE [LARGE SCALE GENOMIC DNA]</scope>
    <source>
        <strain evidence="2 3">JCM 4765</strain>
    </source>
</reference>
<dbReference type="GeneID" id="91532601"/>
<dbReference type="EMBL" id="SRRU01000005">
    <property type="protein sequence ID" value="TGN83239.1"/>
    <property type="molecule type" value="Genomic_DNA"/>
</dbReference>
<organism evidence="2 3">
    <name type="scientific">Streptomyces griseoluteus</name>
    <dbReference type="NCBI Taxonomy" id="29306"/>
    <lineage>
        <taxon>Bacteria</taxon>
        <taxon>Bacillati</taxon>
        <taxon>Actinomycetota</taxon>
        <taxon>Actinomycetes</taxon>
        <taxon>Kitasatosporales</taxon>
        <taxon>Streptomycetaceae</taxon>
        <taxon>Streptomyces</taxon>
    </lineage>
</organism>
<keyword evidence="3" id="KW-1185">Reference proteome</keyword>
<keyword evidence="2" id="KW-0808">Transferase</keyword>
<proteinExistence type="predicted"/>